<proteinExistence type="predicted"/>
<dbReference type="AlphaFoldDB" id="A0A1A8I9T2"/>
<reference evidence="1" key="1">
    <citation type="submission" date="2016-05" db="EMBL/GenBank/DDBJ databases">
        <authorList>
            <person name="Lavstsen T."/>
            <person name="Jespersen J.S."/>
        </authorList>
    </citation>
    <scope>NUCLEOTIDE SEQUENCE</scope>
    <source>
        <tissue evidence="1">Brain</tissue>
    </source>
</reference>
<accession>A0A1A8I9T2</accession>
<feature type="non-terminal residue" evidence="1">
    <location>
        <position position="1"/>
    </location>
</feature>
<sequence>QELHSGKVNQTQLLSTIKVHKLPRATAMRVDSGFYPRYHELAYKVCVQR</sequence>
<reference evidence="1" key="2">
    <citation type="submission" date="2016-06" db="EMBL/GenBank/DDBJ databases">
        <title>The genome of a short-lived fish provides insights into sex chromosome evolution and the genetic control of aging.</title>
        <authorList>
            <person name="Reichwald K."/>
            <person name="Felder M."/>
            <person name="Petzold A."/>
            <person name="Koch P."/>
            <person name="Groth M."/>
            <person name="Platzer M."/>
        </authorList>
    </citation>
    <scope>NUCLEOTIDE SEQUENCE</scope>
    <source>
        <tissue evidence="1">Brain</tissue>
    </source>
</reference>
<protein>
    <submittedName>
        <fullName evidence="1">Uncharacterized protein</fullName>
    </submittedName>
</protein>
<feature type="non-terminal residue" evidence="1">
    <location>
        <position position="49"/>
    </location>
</feature>
<dbReference type="EMBL" id="HAED01007631">
    <property type="protein sequence ID" value="SBQ93843.1"/>
    <property type="molecule type" value="Transcribed_RNA"/>
</dbReference>
<organism evidence="1">
    <name type="scientific">Nothobranchius kuhntae</name>
    <name type="common">Beira killifish</name>
    <dbReference type="NCBI Taxonomy" id="321403"/>
    <lineage>
        <taxon>Eukaryota</taxon>
        <taxon>Metazoa</taxon>
        <taxon>Chordata</taxon>
        <taxon>Craniata</taxon>
        <taxon>Vertebrata</taxon>
        <taxon>Euteleostomi</taxon>
        <taxon>Actinopterygii</taxon>
        <taxon>Neopterygii</taxon>
        <taxon>Teleostei</taxon>
        <taxon>Neoteleostei</taxon>
        <taxon>Acanthomorphata</taxon>
        <taxon>Ovalentaria</taxon>
        <taxon>Atherinomorphae</taxon>
        <taxon>Cyprinodontiformes</taxon>
        <taxon>Nothobranchiidae</taxon>
        <taxon>Nothobranchius</taxon>
    </lineage>
</organism>
<gene>
    <name evidence="1" type="primary">Nfu_g_1_021875</name>
</gene>
<name>A0A1A8I9T2_NOTKU</name>
<evidence type="ECO:0000313" key="1">
    <source>
        <dbReference type="EMBL" id="SBQ93843.1"/>
    </source>
</evidence>